<dbReference type="eggNOG" id="COG1574">
    <property type="taxonomic scope" value="Bacteria"/>
</dbReference>
<evidence type="ECO:0000256" key="1">
    <source>
        <dbReference type="SAM" id="MobiDB-lite"/>
    </source>
</evidence>
<evidence type="ECO:0000313" key="5">
    <source>
        <dbReference type="Proteomes" id="UP000006034"/>
    </source>
</evidence>
<evidence type="ECO:0000259" key="3">
    <source>
        <dbReference type="Pfam" id="PF07969"/>
    </source>
</evidence>
<gene>
    <name evidence="4" type="ORF">HMPREF0179_01062</name>
</gene>
<protein>
    <recommendedName>
        <fullName evidence="3">Amidohydrolase 3 domain-containing protein</fullName>
    </recommendedName>
</protein>
<feature type="compositionally biased region" description="Low complexity" evidence="1">
    <location>
        <begin position="894"/>
        <end position="911"/>
    </location>
</feature>
<accession>E5Y4F0</accession>
<reference evidence="4 5" key="2">
    <citation type="submission" date="2013-04" db="EMBL/GenBank/DDBJ databases">
        <title>The Genome Sequence of Bilophila wadsworthia 3_1_6.</title>
        <authorList>
            <consortium name="The Broad Institute Genomics Platform"/>
            <person name="Earl A."/>
            <person name="Ward D."/>
            <person name="Feldgarden M."/>
            <person name="Gevers D."/>
            <person name="Sibley C."/>
            <person name="Strauss J."/>
            <person name="Allen-Vercoe E."/>
            <person name="Walker B."/>
            <person name="Young S."/>
            <person name="Zeng Q."/>
            <person name="Gargeya S."/>
            <person name="Fitzgerald M."/>
            <person name="Haas B."/>
            <person name="Abouelleil A."/>
            <person name="Allen A.W."/>
            <person name="Alvarado L."/>
            <person name="Arachchi H.M."/>
            <person name="Berlin A.M."/>
            <person name="Chapman S.B."/>
            <person name="Gainer-Dewar J."/>
            <person name="Goldberg J."/>
            <person name="Griggs A."/>
            <person name="Gujja S."/>
            <person name="Hansen M."/>
            <person name="Howarth C."/>
            <person name="Imamovic A."/>
            <person name="Ireland A."/>
            <person name="Larimer J."/>
            <person name="McCowan C."/>
            <person name="Murphy C."/>
            <person name="Pearson M."/>
            <person name="Poon T.W."/>
            <person name="Priest M."/>
            <person name="Roberts A."/>
            <person name="Saif S."/>
            <person name="Shea T."/>
            <person name="Sisk P."/>
            <person name="Sykes S."/>
            <person name="Wortman J."/>
            <person name="Nusbaum C."/>
            <person name="Birren B."/>
        </authorList>
    </citation>
    <scope>NUCLEOTIDE SEQUENCE [LARGE SCALE GENOMIC DNA]</scope>
    <source>
        <strain evidence="4 5">3_1_6</strain>
    </source>
</reference>
<dbReference type="Gene3D" id="3.10.310.70">
    <property type="match status" value="1"/>
</dbReference>
<dbReference type="OrthoDB" id="5485695at2"/>
<proteinExistence type="predicted"/>
<name>E5Y4F0_BILW3</name>
<feature type="domain" description="Amidohydrolase 3" evidence="3">
    <location>
        <begin position="93"/>
        <end position="291"/>
    </location>
</feature>
<dbReference type="GO" id="GO:0016810">
    <property type="term" value="F:hydrolase activity, acting on carbon-nitrogen (but not peptide) bonds"/>
    <property type="evidence" value="ECO:0007669"/>
    <property type="project" value="InterPro"/>
</dbReference>
<dbReference type="InterPro" id="IPR032466">
    <property type="entry name" value="Metal_Hydrolase"/>
</dbReference>
<dbReference type="InterPro" id="IPR011059">
    <property type="entry name" value="Metal-dep_hydrolase_composite"/>
</dbReference>
<dbReference type="HOGENOM" id="CLU_009942_2_0_7"/>
<organism evidence="4 5">
    <name type="scientific">Bilophila wadsworthia (strain 3_1_6)</name>
    <dbReference type="NCBI Taxonomy" id="563192"/>
    <lineage>
        <taxon>Bacteria</taxon>
        <taxon>Pseudomonadati</taxon>
        <taxon>Thermodesulfobacteriota</taxon>
        <taxon>Desulfovibrionia</taxon>
        <taxon>Desulfovibrionales</taxon>
        <taxon>Desulfovibrionaceae</taxon>
        <taxon>Bilophila</taxon>
    </lineage>
</organism>
<keyword evidence="2" id="KW-0732">Signal</keyword>
<dbReference type="Pfam" id="PF07969">
    <property type="entry name" value="Amidohydro_3"/>
    <property type="match status" value="2"/>
</dbReference>
<sequence length="943" mass="101295">MKNRTSKYAFCFAAAIALVLGGGMQLRAADKKADTVYHNGTIYTVTEDFRKPSQLNTPNTVEVVATLNGKIVFVGSESEAKAQGFLNASNVNKIVDLKGKTMLPGFVDGHGHFPGQGELDLFQANLNSPPIGTMTSIKDYIPVLAALAAQTEEGKAVTGKGFDDTLVTEKSYPTKEDLDEASTKHPIVIVHTSDHINAGNSLAFKLAGFKRSDIGEDGVYVRDGKPYIGVRTVKKADGWDFTGVCAETEAMGLLNAATQNNSPDITDKSVRSVARASQVYTAAGVTTADLGGAVLAMPTEYGTVGFALNQIQVALQRGVLEPRVVVHPFAYMAYGPAEIGKINRMALGWKGDDYSDPGDSPAKGSDITSLSLKGVSAQMGGKAPEGLPANRFFMGAWKIIYDGSNQGYTGYFKTPGYYDPEYGGYEKGYNGMPNATTFSKEVLEKTIDIYHAANQSVEVHTNGSWAAEDYVTALEKAVAAHPEITDTRDCAIHGQMMERQHIERLVGDYSKLDATKDMYTELSGTAVDPALRAALQDGELMKKQNLVNSYFVNHAFYWGDRHMEIFMGPGRAKNMNPCGWSAAYDLPFSVHNDTTVTPISPLRSMQDAITRISSPTPLGKGGTLISGEGKDLDAVAMYPETKDGPQRAFWNYDQRVNVLQALHAITIVPAYQNHMEDKIGSIAPDKFADFTILDQDPFKIDPATIASMRVTTTIVGDKPVYGVLPDSETFAMQIAPSYDQPNGTSVLSFNGTSIDNATADKDYAPLPKGSKRLGTFAFTAETTAGKSAVFQMNFLGNGATVGELSLHKLYANKTAPYAYGKPSADELPTASGMWWVADIKAPTKALAPADVLEMDHTYMAFFIIADNDATFDIEPADGVIKDPVSLATTGPLPNNGNSGSSNDDGGSSSGCTVGSTPSYDLLVLFLGMSAVAAIRVLRRRNEQ</sequence>
<dbReference type="STRING" id="563192.HMPREF0179_01062"/>
<dbReference type="Gene3D" id="3.20.20.140">
    <property type="entry name" value="Metal-dependent hydrolases"/>
    <property type="match status" value="3"/>
</dbReference>
<dbReference type="PANTHER" id="PTHR22642:SF2">
    <property type="entry name" value="PROTEIN LONG AFTER FAR-RED 3"/>
    <property type="match status" value="1"/>
</dbReference>
<dbReference type="EMBL" id="ADCP02000001">
    <property type="protein sequence ID" value="EFV45134.2"/>
    <property type="molecule type" value="Genomic_DNA"/>
</dbReference>
<dbReference type="Proteomes" id="UP000006034">
    <property type="component" value="Unassembled WGS sequence"/>
</dbReference>
<keyword evidence="5" id="KW-1185">Reference proteome</keyword>
<comment type="caution">
    <text evidence="4">The sequence shown here is derived from an EMBL/GenBank/DDBJ whole genome shotgun (WGS) entry which is preliminary data.</text>
</comment>
<dbReference type="RefSeq" id="WP_016360761.1">
    <property type="nucleotide sequence ID" value="NZ_KE150238.1"/>
</dbReference>
<dbReference type="SUPFAM" id="SSF51556">
    <property type="entry name" value="Metallo-dependent hydrolases"/>
    <property type="match status" value="1"/>
</dbReference>
<feature type="domain" description="Amidohydrolase 3" evidence="3">
    <location>
        <begin position="391"/>
        <end position="721"/>
    </location>
</feature>
<evidence type="ECO:0000256" key="2">
    <source>
        <dbReference type="SAM" id="SignalP"/>
    </source>
</evidence>
<dbReference type="Gene3D" id="2.30.40.10">
    <property type="entry name" value="Urease, subunit C, domain 1"/>
    <property type="match status" value="2"/>
</dbReference>
<feature type="chain" id="PRO_5003200697" description="Amidohydrolase 3 domain-containing protein" evidence="2">
    <location>
        <begin position="29"/>
        <end position="943"/>
    </location>
</feature>
<reference evidence="4 5" key="1">
    <citation type="submission" date="2010-10" db="EMBL/GenBank/DDBJ databases">
        <authorList>
            <consortium name="The Broad Institute Genome Sequencing Platform"/>
            <person name="Ward D."/>
            <person name="Earl A."/>
            <person name="Feldgarden M."/>
            <person name="Young S.K."/>
            <person name="Gargeya S."/>
            <person name="Zeng Q."/>
            <person name="Alvarado L."/>
            <person name="Berlin A."/>
            <person name="Bochicchio J."/>
            <person name="Chapman S.B."/>
            <person name="Chen Z."/>
            <person name="Freedman E."/>
            <person name="Gellesch M."/>
            <person name="Goldberg J."/>
            <person name="Griggs A."/>
            <person name="Gujja S."/>
            <person name="Heilman E."/>
            <person name="Heiman D."/>
            <person name="Howarth C."/>
            <person name="Mehta T."/>
            <person name="Neiman D."/>
            <person name="Pearson M."/>
            <person name="Roberts A."/>
            <person name="Saif S."/>
            <person name="Shea T."/>
            <person name="Shenoy N."/>
            <person name="Sisk P."/>
            <person name="Stolte C."/>
            <person name="Sykes S."/>
            <person name="White J."/>
            <person name="Yandava C."/>
            <person name="Allen-Vercoe E."/>
            <person name="Sibley C."/>
            <person name="Ambrose C.E."/>
            <person name="Strauss J."/>
            <person name="Daigneault M."/>
            <person name="Haas B."/>
            <person name="Nusbaum C."/>
            <person name="Birren B."/>
        </authorList>
    </citation>
    <scope>NUCLEOTIDE SEQUENCE [LARGE SCALE GENOMIC DNA]</scope>
    <source>
        <strain evidence="4 5">3_1_6</strain>
    </source>
</reference>
<dbReference type="AlphaFoldDB" id="E5Y4F0"/>
<evidence type="ECO:0000313" key="4">
    <source>
        <dbReference type="EMBL" id="EFV45134.2"/>
    </source>
</evidence>
<dbReference type="GeneID" id="78086202"/>
<dbReference type="PANTHER" id="PTHR22642">
    <property type="entry name" value="IMIDAZOLONEPROPIONASE"/>
    <property type="match status" value="1"/>
</dbReference>
<dbReference type="InterPro" id="IPR013108">
    <property type="entry name" value="Amidohydro_3"/>
</dbReference>
<dbReference type="SUPFAM" id="SSF51338">
    <property type="entry name" value="Composite domain of metallo-dependent hydrolases"/>
    <property type="match status" value="1"/>
</dbReference>
<feature type="region of interest" description="Disordered" evidence="1">
    <location>
        <begin position="884"/>
        <end position="911"/>
    </location>
</feature>
<feature type="signal peptide" evidence="2">
    <location>
        <begin position="1"/>
        <end position="28"/>
    </location>
</feature>